<evidence type="ECO:0000256" key="7">
    <source>
        <dbReference type="ARBA" id="ARBA00023242"/>
    </source>
</evidence>
<sequence length="317" mass="36460">MSSKRKSTTLGLDRRVRPRREDDWEEAPASRGSSSDEDDDDDEVEEQGIRGDHSDDESEDQEGSEPEDGHEEGSEPEQEPAAPKVDFSSISFGALAKAQESLPSSGRKSKSKQAADADSSRTETLAPRKPTKSKNDPTPKRSSKHAPQEQTSKRPVTRRREILPDTRRQYRDPRFDPAVTGRIDEEKAGRAYAFLDEYRDTEMADLRAQIRKTKDEYVKDDLKRQLQSMESRKKTRKRREEADSLLKEHRKKEKELVAQGKTPYYLKKSEQKKQVLVNRYEGMSKGQIDHAIERKRKKVAGKEKKEMDFLHGSRSRD</sequence>
<name>A0A8H4UJB5_9HYPO</name>
<evidence type="ECO:0000256" key="2">
    <source>
        <dbReference type="ARBA" id="ARBA00009418"/>
    </source>
</evidence>
<feature type="compositionally biased region" description="Basic and acidic residues" evidence="11">
    <location>
        <begin position="158"/>
        <end position="175"/>
    </location>
</feature>
<evidence type="ECO:0000313" key="13">
    <source>
        <dbReference type="Proteomes" id="UP000635477"/>
    </source>
</evidence>
<feature type="compositionally biased region" description="Basic and acidic residues" evidence="11">
    <location>
        <begin position="300"/>
        <end position="317"/>
    </location>
</feature>
<keyword evidence="6" id="KW-0175">Coiled coil</keyword>
<evidence type="ECO:0000256" key="4">
    <source>
        <dbReference type="ARBA" id="ARBA00022517"/>
    </source>
</evidence>
<dbReference type="GO" id="GO:0005730">
    <property type="term" value="C:nucleolus"/>
    <property type="evidence" value="ECO:0007669"/>
    <property type="project" value="UniProtKB-SubCell"/>
</dbReference>
<evidence type="ECO:0000256" key="8">
    <source>
        <dbReference type="ARBA" id="ARBA00023274"/>
    </source>
</evidence>
<organism evidence="12 13">
    <name type="scientific">Fusarium zealandicum</name>
    <dbReference type="NCBI Taxonomy" id="1053134"/>
    <lineage>
        <taxon>Eukaryota</taxon>
        <taxon>Fungi</taxon>
        <taxon>Dikarya</taxon>
        <taxon>Ascomycota</taxon>
        <taxon>Pezizomycotina</taxon>
        <taxon>Sordariomycetes</taxon>
        <taxon>Hypocreomycetidae</taxon>
        <taxon>Hypocreales</taxon>
        <taxon>Nectriaceae</taxon>
        <taxon>Fusarium</taxon>
        <taxon>Fusarium staphyleae species complex</taxon>
    </lineage>
</organism>
<feature type="region of interest" description="Disordered" evidence="11">
    <location>
        <begin position="288"/>
        <end position="317"/>
    </location>
</feature>
<dbReference type="InterPro" id="IPR009292">
    <property type="entry name" value="RRP36"/>
</dbReference>
<keyword evidence="4 10" id="KW-0690">Ribosome biogenesis</keyword>
<evidence type="ECO:0000256" key="1">
    <source>
        <dbReference type="ARBA" id="ARBA00004604"/>
    </source>
</evidence>
<evidence type="ECO:0000256" key="9">
    <source>
        <dbReference type="ARBA" id="ARBA00025053"/>
    </source>
</evidence>
<dbReference type="OrthoDB" id="448446at2759"/>
<feature type="compositionally biased region" description="Acidic residues" evidence="11">
    <location>
        <begin position="35"/>
        <end position="46"/>
    </location>
</feature>
<comment type="subunit">
    <text evidence="3 10">Associates with 90S and pre-40S pre-ribosomal particles.</text>
</comment>
<keyword evidence="5 10" id="KW-0698">rRNA processing</keyword>
<reference evidence="12" key="2">
    <citation type="submission" date="2020-05" db="EMBL/GenBank/DDBJ databases">
        <authorList>
            <person name="Kim H.-S."/>
            <person name="Proctor R.H."/>
            <person name="Brown D.W."/>
        </authorList>
    </citation>
    <scope>NUCLEOTIDE SEQUENCE</scope>
    <source>
        <strain evidence="12">NRRL 22465</strain>
    </source>
</reference>
<dbReference type="Pfam" id="PF06102">
    <property type="entry name" value="RRP36"/>
    <property type="match status" value="1"/>
</dbReference>
<feature type="compositionally biased region" description="Basic and acidic residues" evidence="11">
    <location>
        <begin position="12"/>
        <end position="22"/>
    </location>
</feature>
<dbReference type="GO" id="GO:0030686">
    <property type="term" value="C:90S preribosome"/>
    <property type="evidence" value="ECO:0007669"/>
    <property type="project" value="TreeGrafter"/>
</dbReference>
<feature type="region of interest" description="Disordered" evidence="11">
    <location>
        <begin position="225"/>
        <end position="254"/>
    </location>
</feature>
<feature type="region of interest" description="Disordered" evidence="11">
    <location>
        <begin position="1"/>
        <end position="182"/>
    </location>
</feature>
<keyword evidence="7 10" id="KW-0539">Nucleus</keyword>
<comment type="caution">
    <text evidence="12">The sequence shown here is derived from an EMBL/GenBank/DDBJ whole genome shotgun (WGS) entry which is preliminary data.</text>
</comment>
<feature type="compositionally biased region" description="Acidic residues" evidence="11">
    <location>
        <begin position="54"/>
        <end position="78"/>
    </location>
</feature>
<dbReference type="Proteomes" id="UP000635477">
    <property type="component" value="Unassembled WGS sequence"/>
</dbReference>
<comment type="function">
    <text evidence="9 10">Component of the 90S pre-ribosome involved in the maturation of rRNAs. Required for early cleavages of the pre-RNAs in the 40S ribosomal subunit maturation pathway.</text>
</comment>
<evidence type="ECO:0000313" key="12">
    <source>
        <dbReference type="EMBL" id="KAF4977803.1"/>
    </source>
</evidence>
<dbReference type="PANTHER" id="PTHR21738">
    <property type="entry name" value="RIBOSOMAL RNA PROCESSING PROTEIN 36 HOMOLOG"/>
    <property type="match status" value="1"/>
</dbReference>
<evidence type="ECO:0000256" key="11">
    <source>
        <dbReference type="SAM" id="MobiDB-lite"/>
    </source>
</evidence>
<evidence type="ECO:0000256" key="10">
    <source>
        <dbReference type="RuleBase" id="RU368027"/>
    </source>
</evidence>
<evidence type="ECO:0000256" key="6">
    <source>
        <dbReference type="ARBA" id="ARBA00023054"/>
    </source>
</evidence>
<dbReference type="GO" id="GO:0000462">
    <property type="term" value="P:maturation of SSU-rRNA from tricistronic rRNA transcript (SSU-rRNA, 5.8S rRNA, LSU-rRNA)"/>
    <property type="evidence" value="ECO:0007669"/>
    <property type="project" value="TreeGrafter"/>
</dbReference>
<evidence type="ECO:0000256" key="5">
    <source>
        <dbReference type="ARBA" id="ARBA00022552"/>
    </source>
</evidence>
<gene>
    <name evidence="12" type="ORF">FZEAL_5710</name>
</gene>
<reference evidence="12" key="1">
    <citation type="journal article" date="2020" name="BMC Genomics">
        <title>Correction to: Identification and distribution of gene clusters required for synthesis of sphingolipid metabolism inhibitors in diverse species of the filamentous fungus Fusarium.</title>
        <authorList>
            <person name="Kim H.S."/>
            <person name="Lohmar J.M."/>
            <person name="Busman M."/>
            <person name="Brown D.W."/>
            <person name="Naumann T.A."/>
            <person name="Divon H.H."/>
            <person name="Lysoe E."/>
            <person name="Uhlig S."/>
            <person name="Proctor R.H."/>
        </authorList>
    </citation>
    <scope>NUCLEOTIDE SEQUENCE</scope>
    <source>
        <strain evidence="12">NRRL 22465</strain>
    </source>
</reference>
<keyword evidence="13" id="KW-1185">Reference proteome</keyword>
<keyword evidence="8 10" id="KW-0687">Ribonucleoprotein</keyword>
<feature type="compositionally biased region" description="Basic and acidic residues" evidence="11">
    <location>
        <begin position="238"/>
        <end position="247"/>
    </location>
</feature>
<accession>A0A8H4UJB5</accession>
<dbReference type="EMBL" id="JABEYC010000417">
    <property type="protein sequence ID" value="KAF4977803.1"/>
    <property type="molecule type" value="Genomic_DNA"/>
</dbReference>
<dbReference type="PANTHER" id="PTHR21738:SF0">
    <property type="entry name" value="RIBOSOMAL RNA PROCESSING PROTEIN 36 HOMOLOG"/>
    <property type="match status" value="1"/>
</dbReference>
<dbReference type="AlphaFoldDB" id="A0A8H4UJB5"/>
<evidence type="ECO:0000256" key="3">
    <source>
        <dbReference type="ARBA" id="ARBA00011167"/>
    </source>
</evidence>
<comment type="subcellular location">
    <subcellularLocation>
        <location evidence="1 10">Nucleus</location>
        <location evidence="1 10">Nucleolus</location>
    </subcellularLocation>
</comment>
<comment type="similarity">
    <text evidence="2 10">Belongs to the RRP36 family.</text>
</comment>
<proteinExistence type="inferred from homology"/>
<protein>
    <recommendedName>
        <fullName evidence="10">rRNA biogenesis protein RRP36</fullName>
    </recommendedName>
</protein>